<dbReference type="RefSeq" id="YP_009666976.1">
    <property type="nucleotide sequence ID" value="NC_043638.1"/>
</dbReference>
<dbReference type="KEGG" id="vg:41324345"/>
<evidence type="ECO:0000256" key="17">
    <source>
        <dbReference type="ARBA" id="ARBA00023296"/>
    </source>
</evidence>
<evidence type="ECO:0000256" key="1">
    <source>
        <dbReference type="ARBA" id="ARBA00004244"/>
    </source>
</evidence>
<evidence type="ECO:0000313" key="22">
    <source>
        <dbReference type="EMBL" id="APA28990.1"/>
    </source>
</evidence>
<feature type="transmembrane region" description="Helical" evidence="19">
    <location>
        <begin position="446"/>
        <end position="464"/>
    </location>
</feature>
<evidence type="ECO:0000256" key="12">
    <source>
        <dbReference type="ARBA" id="ARBA00022870"/>
    </source>
</evidence>
<dbReference type="NCBIfam" id="TIGR04210">
    <property type="entry name" value="bunya_NSm"/>
    <property type="match status" value="1"/>
</dbReference>
<accession>A0A1I9WAJ1</accession>
<comment type="subcellular location">
    <subcellularLocation>
        <location evidence="2">Host Golgi apparatus membrane</location>
        <topology evidence="2">Multi-pass membrane protein</topology>
    </subcellularLocation>
    <subcellularLocation>
        <location evidence="1">Host Golgi apparatus membrane</location>
        <topology evidence="1">Single-pass type I membrane protein</topology>
    </subcellularLocation>
    <subcellularLocation>
        <location evidence="3">Host endoplasmic reticulum membrane</location>
        <topology evidence="3">Single-pass type I membrane protein</topology>
    </subcellularLocation>
    <subcellularLocation>
        <location evidence="4">Virion membrane</location>
        <topology evidence="4">Single-pass type I membrane protein</topology>
    </subcellularLocation>
</comment>
<dbReference type="PIRSF" id="PIRSF003944">
    <property type="entry name" value="M_poly_OrthobunV"/>
    <property type="match status" value="1"/>
</dbReference>
<keyword evidence="16" id="KW-1038">Host endoplasmic reticulum</keyword>
<evidence type="ECO:0000256" key="2">
    <source>
        <dbReference type="ARBA" id="ARBA00004252"/>
    </source>
</evidence>
<dbReference type="GO" id="GO:0019062">
    <property type="term" value="P:virion attachment to host cell"/>
    <property type="evidence" value="ECO:0007669"/>
    <property type="project" value="UniProtKB-KW"/>
</dbReference>
<evidence type="ECO:0000256" key="8">
    <source>
        <dbReference type="ARBA" id="ARBA00022729"/>
    </source>
</evidence>
<evidence type="ECO:0000259" key="20">
    <source>
        <dbReference type="Pfam" id="PF03557"/>
    </source>
</evidence>
<evidence type="ECO:0000256" key="9">
    <source>
        <dbReference type="ARBA" id="ARBA00022804"/>
    </source>
</evidence>
<proteinExistence type="predicted"/>
<dbReference type="InterPro" id="IPR005167">
    <property type="entry name" value="Bunya_G1"/>
</dbReference>
<feature type="transmembrane region" description="Helical" evidence="19">
    <location>
        <begin position="356"/>
        <end position="382"/>
    </location>
</feature>
<evidence type="ECO:0000256" key="7">
    <source>
        <dbReference type="ARBA" id="ARBA00022692"/>
    </source>
</evidence>
<dbReference type="GO" id="GO:0044003">
    <property type="term" value="P:symbiont-mediated perturbation of host process"/>
    <property type="evidence" value="ECO:0007669"/>
    <property type="project" value="InterPro"/>
</dbReference>
<evidence type="ECO:0000256" key="10">
    <source>
        <dbReference type="ARBA" id="ARBA00022812"/>
    </source>
</evidence>
<evidence type="ECO:0000256" key="11">
    <source>
        <dbReference type="ARBA" id="ARBA00022844"/>
    </source>
</evidence>
<dbReference type="InterPro" id="IPR005168">
    <property type="entry name" value="Bunya_G2"/>
</dbReference>
<dbReference type="GO" id="GO:0044178">
    <property type="term" value="C:host cell Golgi membrane"/>
    <property type="evidence" value="ECO:0007669"/>
    <property type="project" value="UniProtKB-SubCell"/>
</dbReference>
<evidence type="ECO:0000256" key="4">
    <source>
        <dbReference type="ARBA" id="ARBA00004563"/>
    </source>
</evidence>
<keyword evidence="9" id="KW-1161">Viral attachment to host cell</keyword>
<keyword evidence="14 19" id="KW-0472">Membrane</keyword>
<dbReference type="GO" id="GO:0044167">
    <property type="term" value="C:host cell endoplasmic reticulum membrane"/>
    <property type="evidence" value="ECO:0007669"/>
    <property type="project" value="UniProtKB-SubCell"/>
</dbReference>
<organism evidence="22 23">
    <name type="scientific">San Angelo virus</name>
    <dbReference type="NCBI Taxonomy" id="45767"/>
    <lineage>
        <taxon>Viruses</taxon>
        <taxon>Riboviria</taxon>
        <taxon>Orthornavirae</taxon>
        <taxon>Negarnaviricota</taxon>
        <taxon>Polyploviricotina</taxon>
        <taxon>Bunyaviricetes</taxon>
        <taxon>Elliovirales</taxon>
        <taxon>Peribunyaviridae</taxon>
        <taxon>Orthobunyavirus</taxon>
        <taxon>Orthobunyavirus angeloense</taxon>
    </lineage>
</organism>
<feature type="transmembrane region" description="Helical" evidence="19">
    <location>
        <begin position="308"/>
        <end position="326"/>
    </location>
</feature>
<feature type="domain" description="Bunyavirus glycoprotein G2" evidence="21">
    <location>
        <begin position="19"/>
        <end position="299"/>
    </location>
</feature>
<dbReference type="GO" id="GO:0046718">
    <property type="term" value="P:symbiont entry into host cell"/>
    <property type="evidence" value="ECO:0007669"/>
    <property type="project" value="UniProtKB-KW"/>
</dbReference>
<evidence type="ECO:0000313" key="23">
    <source>
        <dbReference type="Proteomes" id="UP000297162"/>
    </source>
</evidence>
<feature type="transmembrane region" description="Helical" evidence="19">
    <location>
        <begin position="203"/>
        <end position="220"/>
    </location>
</feature>
<keyword evidence="13 19" id="KW-1133">Transmembrane helix</keyword>
<dbReference type="EMBL" id="KX817331">
    <property type="protein sequence ID" value="APA28990.1"/>
    <property type="molecule type" value="Viral_cRNA"/>
</dbReference>
<keyword evidence="23" id="KW-1185">Reference proteome</keyword>
<evidence type="ECO:0000256" key="15">
    <source>
        <dbReference type="ARBA" id="ARBA00023180"/>
    </source>
</evidence>
<evidence type="ECO:0000256" key="6">
    <source>
        <dbReference type="ARBA" id="ARBA00022581"/>
    </source>
</evidence>
<evidence type="ECO:0000256" key="14">
    <source>
        <dbReference type="ARBA" id="ARBA00023136"/>
    </source>
</evidence>
<evidence type="ECO:0000256" key="18">
    <source>
        <dbReference type="ARBA" id="ARBA00031199"/>
    </source>
</evidence>
<feature type="transmembrane region" description="Helical" evidence="19">
    <location>
        <begin position="1398"/>
        <end position="1421"/>
    </location>
</feature>
<reference evidence="22 23" key="1">
    <citation type="submission" date="2016-09" db="EMBL/GenBank/DDBJ databases">
        <title>Full genomic characterization of the California serogroup of orthobunyaviruses and their phylogenetic relationships.</title>
        <authorList>
            <person name="Hughes H.R."/>
            <person name="Lanciotti R.S."/>
            <person name="Blair C.D."/>
            <person name="Lambert A.J."/>
        </authorList>
    </citation>
    <scope>NUCLEOTIDE SEQUENCE [LARGE SCALE GENOMIC DNA]</scope>
    <source>
        <strain evidence="22 23">20230</strain>
    </source>
</reference>
<keyword evidence="11" id="KW-0946">Virion</keyword>
<dbReference type="InterPro" id="IPR014413">
    <property type="entry name" value="M_poly_OrthobunV"/>
</dbReference>
<feature type="domain" description="Bunyavirus glycoprotein G1" evidence="20">
    <location>
        <begin position="510"/>
        <end position="1380"/>
    </location>
</feature>
<dbReference type="Pfam" id="PF03557">
    <property type="entry name" value="Bunya_G1"/>
    <property type="match status" value="1"/>
</dbReference>
<evidence type="ECO:0000256" key="16">
    <source>
        <dbReference type="ARBA" id="ARBA00023184"/>
    </source>
</evidence>
<dbReference type="GO" id="GO:0055036">
    <property type="term" value="C:virion membrane"/>
    <property type="evidence" value="ECO:0007669"/>
    <property type="project" value="UniProtKB-SubCell"/>
</dbReference>
<dbReference type="Proteomes" id="UP000297162">
    <property type="component" value="Genome"/>
</dbReference>
<keyword evidence="12" id="KW-1043">Host membrane</keyword>
<evidence type="ECO:0000259" key="21">
    <source>
        <dbReference type="Pfam" id="PF03563"/>
    </source>
</evidence>
<keyword evidence="8" id="KW-0732">Signal</keyword>
<protein>
    <recommendedName>
        <fullName evidence="5">Envelopment polyprotein</fullName>
    </recommendedName>
    <alternativeName>
        <fullName evidence="18">M polyprotein</fullName>
    </alternativeName>
</protein>
<keyword evidence="15" id="KW-0325">Glycoprotein</keyword>
<dbReference type="InterPro" id="IPR026400">
    <property type="entry name" value="Bunya_nonstruc_pro_NSm"/>
</dbReference>
<keyword evidence="10" id="KW-1040">Host Golgi apparatus</keyword>
<keyword evidence="17" id="KW-1160">Virus entry into host cell</keyword>
<keyword evidence="7 19" id="KW-0812">Transmembrane</keyword>
<evidence type="ECO:0000256" key="5">
    <source>
        <dbReference type="ARBA" id="ARBA00015294"/>
    </source>
</evidence>
<keyword evidence="6" id="KW-0945">Host-virus interaction</keyword>
<sequence>MIPLLFLVTLVSAGPVFQRCFQDGAIVKQNPSKEAVTEVCIKDDVSMIKTEARYVRNSSGVFSNNVALRKWLVSDWHDCKPKKVSGGHINVIEVGNDLTLHTESYVCSADCTIGIDKETAQIRLQTDTTNHFEVAGTTVKSGWFKSTTYITLDQTCEHLKVSCGPKSIQFHACFNQHMSCVRFLHRTILPGSMANSICQNIEIIILTTLALLIFLLLTILSKTYICYLLMPIFIPIAYLYGLIYNKSCKKCQLCGLVYHPFTECGTHCVCGARYETSDRMKLHRASGLCPGYKSLRAARVMCKSKGPASILSIITAVLILTFVTPINGLTIGDSKEVFNLDELPDDMLEMAQKLNMYQLICIINYTATWSIIIIGLAVFYIFKKYQHRFYNYYAMYCQECDMYHERSGLKWNGDFTNKCRQCTCGEYEDAAGLISHKKSYNCLLQYKVKWVMNFLTIYVALIILKDSTLIVQAAGTDFSDCIETEELNWNCTGPFLNLGNCEKKQKKESYSNIAEQLKGLQAISVLDIPLIARIPEDISGGLRYIESIRTHHAQLTAEYAMLTRYCDYYKLFGDNSGYSQTTWRMYLRSHDFEACILYPNRHFCRCVKHGEKCSSSSWDFASEMKNYYSGKQGKFNKDLNLALQSIHHAFRGTSSSYIATILSEKRNDQLVEYMKKLREKFIGNALLRAVLDFITYMKSLTEMTNFKHDEFWDEFVHLPAPTKAPSMRRSGNENYDFKAPTSPAGTKSCKNIKNVVCLSPRSGASYEGIVACGEPSAPQIFKMPSESIYHNNADQSMYCIADTHCLQDYSPVEDEELNAIKKSKCWETEFTNAVPFKQSDGIRSCRMRDSGNCNVTTNLWPVMQCDDGKFYYSEHQKDYDKDQDIGHFCLSPRCNMVRFPISEKNILACDWIVSHPNIDKIDVHSLEDLEQYKKAITQKLQTSLSIFKYAKTMNLPHIKPIYKYISIEGTETAEGVENAFIESEIPALAGTSIGFKVNSKDGKHIMDIIGYVKTASYSSVYTKLYTTGPTTGVNTKHDELCTGPCPKQIEHKNGWITFSKERTSSWGCEEFGCLAISDGCVFGSCQDIIKDEMSVYRKETEETTIVELCLTFSDKTYCVELNPVTPIITDLFEVQFKTVESYTLPRIVAVKNHEVMVGQINDLGVYSKGCGNVQKVNGTVYGNGVPKFDYLCHLASRKEVIIRKCFDNDYQACKFLQSPSSYRLEEDASTVSIIDYKKILGTIKMKAILGDVRYKTFSESIDISAEGTCTGCVNCFENIHCEFTIHSTVEASCPVVSTCTLFHDRILIGPDNHKYAMKVICTEAPKTSLSFKICNTKVDAAITIVDSKPIVELAPVDQTAYIREKDDRCKTWMCRVRDEGMQVLLEPFKNLFGSYIGIFYTGLAVLIIALIAVYIVMPICFKVKDILKKHDDAYRRELKIR</sequence>
<name>A0A1I9WAJ1_9VIRU</name>
<evidence type="ECO:0000256" key="3">
    <source>
        <dbReference type="ARBA" id="ARBA00004482"/>
    </source>
</evidence>
<evidence type="ECO:0000256" key="19">
    <source>
        <dbReference type="SAM" id="Phobius"/>
    </source>
</evidence>
<evidence type="ECO:0000256" key="13">
    <source>
        <dbReference type="ARBA" id="ARBA00022989"/>
    </source>
</evidence>
<dbReference type="GeneID" id="41324345"/>
<dbReference type="Pfam" id="PF03563">
    <property type="entry name" value="Bunya_G2"/>
    <property type="match status" value="1"/>
</dbReference>